<dbReference type="GO" id="GO:0000981">
    <property type="term" value="F:DNA-binding transcription factor activity, RNA polymerase II-specific"/>
    <property type="evidence" value="ECO:0007669"/>
    <property type="project" value="InterPro"/>
</dbReference>
<name>A0AAV5R4C7_PICKL</name>
<keyword evidence="2" id="KW-0238">DNA-binding</keyword>
<reference evidence="7 8" key="1">
    <citation type="journal article" date="2023" name="Elife">
        <title>Identification of key yeast species and microbe-microbe interactions impacting larval growth of Drosophila in the wild.</title>
        <authorList>
            <person name="Mure A."/>
            <person name="Sugiura Y."/>
            <person name="Maeda R."/>
            <person name="Honda K."/>
            <person name="Sakurai N."/>
            <person name="Takahashi Y."/>
            <person name="Watada M."/>
            <person name="Katoh T."/>
            <person name="Gotoh A."/>
            <person name="Gotoh Y."/>
            <person name="Taniguchi I."/>
            <person name="Nakamura K."/>
            <person name="Hayashi T."/>
            <person name="Katayama T."/>
            <person name="Uemura T."/>
            <person name="Hattori Y."/>
        </authorList>
    </citation>
    <scope>NUCLEOTIDE SEQUENCE [LARGE SCALE GENOMIC DNA]</scope>
    <source>
        <strain evidence="7 8">PK-24</strain>
    </source>
</reference>
<dbReference type="InterPro" id="IPR050675">
    <property type="entry name" value="OAF3"/>
</dbReference>
<dbReference type="SMART" id="SM00066">
    <property type="entry name" value="GAL4"/>
    <property type="match status" value="1"/>
</dbReference>
<dbReference type="Pfam" id="PF00172">
    <property type="entry name" value="Zn_clus"/>
    <property type="match status" value="1"/>
</dbReference>
<organism evidence="7 8">
    <name type="scientific">Pichia kluyveri</name>
    <name type="common">Yeast</name>
    <dbReference type="NCBI Taxonomy" id="36015"/>
    <lineage>
        <taxon>Eukaryota</taxon>
        <taxon>Fungi</taxon>
        <taxon>Dikarya</taxon>
        <taxon>Ascomycota</taxon>
        <taxon>Saccharomycotina</taxon>
        <taxon>Pichiomycetes</taxon>
        <taxon>Pichiales</taxon>
        <taxon>Pichiaceae</taxon>
        <taxon>Pichia</taxon>
    </lineage>
</organism>
<dbReference type="Gene3D" id="4.10.240.10">
    <property type="entry name" value="Zn(2)-C6 fungal-type DNA-binding domain"/>
    <property type="match status" value="1"/>
</dbReference>
<dbReference type="Proteomes" id="UP001378960">
    <property type="component" value="Unassembled WGS sequence"/>
</dbReference>
<dbReference type="GO" id="GO:0008270">
    <property type="term" value="F:zinc ion binding"/>
    <property type="evidence" value="ECO:0007669"/>
    <property type="project" value="InterPro"/>
</dbReference>
<keyword evidence="4" id="KW-0539">Nucleus</keyword>
<dbReference type="CDD" id="cd00067">
    <property type="entry name" value="GAL4"/>
    <property type="match status" value="1"/>
</dbReference>
<keyword evidence="3" id="KW-0804">Transcription</keyword>
<dbReference type="PROSITE" id="PS50048">
    <property type="entry name" value="ZN2_CY6_FUNGAL_2"/>
    <property type="match status" value="1"/>
</dbReference>
<dbReference type="SUPFAM" id="SSF57701">
    <property type="entry name" value="Zn2/Cys6 DNA-binding domain"/>
    <property type="match status" value="1"/>
</dbReference>
<keyword evidence="1" id="KW-0805">Transcription regulation</keyword>
<evidence type="ECO:0000313" key="8">
    <source>
        <dbReference type="Proteomes" id="UP001378960"/>
    </source>
</evidence>
<evidence type="ECO:0000313" key="7">
    <source>
        <dbReference type="EMBL" id="GMM46155.1"/>
    </source>
</evidence>
<dbReference type="GO" id="GO:0003677">
    <property type="term" value="F:DNA binding"/>
    <property type="evidence" value="ECO:0007669"/>
    <property type="project" value="UniProtKB-KW"/>
</dbReference>
<proteinExistence type="predicted"/>
<keyword evidence="8" id="KW-1185">Reference proteome</keyword>
<dbReference type="PANTHER" id="PTHR31069">
    <property type="entry name" value="OLEATE-ACTIVATED TRANSCRIPTION FACTOR 1-RELATED"/>
    <property type="match status" value="1"/>
</dbReference>
<dbReference type="PANTHER" id="PTHR31069:SF32">
    <property type="entry name" value="ARGININE METABOLISM REGULATION PROTEIN II"/>
    <property type="match status" value="1"/>
</dbReference>
<dbReference type="InterPro" id="IPR036864">
    <property type="entry name" value="Zn2-C6_fun-type_DNA-bd_sf"/>
</dbReference>
<evidence type="ECO:0000259" key="6">
    <source>
        <dbReference type="PROSITE" id="PS50048"/>
    </source>
</evidence>
<dbReference type="InterPro" id="IPR001138">
    <property type="entry name" value="Zn2Cys6_DnaBD"/>
</dbReference>
<dbReference type="PRINTS" id="PR00755">
    <property type="entry name" value="AFLATOXINBRP"/>
</dbReference>
<evidence type="ECO:0000256" key="5">
    <source>
        <dbReference type="SAM" id="MobiDB-lite"/>
    </source>
</evidence>
<feature type="region of interest" description="Disordered" evidence="5">
    <location>
        <begin position="1"/>
        <end position="23"/>
    </location>
</feature>
<gene>
    <name evidence="7" type="ORF">DAPK24_027300</name>
</gene>
<protein>
    <recommendedName>
        <fullName evidence="6">Zn(2)-C6 fungal-type domain-containing protein</fullName>
    </recommendedName>
</protein>
<dbReference type="PROSITE" id="PS00463">
    <property type="entry name" value="ZN2_CY6_FUNGAL_1"/>
    <property type="match status" value="1"/>
</dbReference>
<evidence type="ECO:0000256" key="1">
    <source>
        <dbReference type="ARBA" id="ARBA00023015"/>
    </source>
</evidence>
<evidence type="ECO:0000256" key="3">
    <source>
        <dbReference type="ARBA" id="ARBA00023163"/>
    </source>
</evidence>
<dbReference type="EMBL" id="BTGB01000003">
    <property type="protein sequence ID" value="GMM46155.1"/>
    <property type="molecule type" value="Genomic_DNA"/>
</dbReference>
<comment type="caution">
    <text evidence="7">The sequence shown here is derived from an EMBL/GenBank/DDBJ whole genome shotgun (WGS) entry which is preliminary data.</text>
</comment>
<evidence type="ECO:0000256" key="2">
    <source>
        <dbReference type="ARBA" id="ARBA00023125"/>
    </source>
</evidence>
<feature type="domain" description="Zn(2)-C6 fungal-type" evidence="6">
    <location>
        <begin position="20"/>
        <end position="50"/>
    </location>
</feature>
<accession>A0AAV5R4C7</accession>
<dbReference type="AlphaFoldDB" id="A0AAV5R4C7"/>
<evidence type="ECO:0000256" key="4">
    <source>
        <dbReference type="ARBA" id="ARBA00023242"/>
    </source>
</evidence>
<sequence length="249" mass="28424">MEKNGSIKVSKGYKKRSRNGCTSCKKSKVKCDEKHPSCSRCERRGTYCSYPLPISFEKVKSKKKELNWEQLSEKNGSVNNVSDFQFIAYEKGSNANKNGEFSLTSNISQKNDEEIRPEERILVEKEQVKEIAKIITDHNNNHKSIDEKNDVENNSNTNGEAIRSNIFEIQSEDLIIDPTLTEMSEKLNNPILHSIPKYSDAEKRNVEDAIELQNKKKAADILRQLINEPTQGKVDVDFSKVVKIKAKDE</sequence>